<proteinExistence type="predicted"/>
<evidence type="ECO:0000313" key="1">
    <source>
        <dbReference type="EMBL" id="VAH98580.1"/>
    </source>
</evidence>
<dbReference type="SUPFAM" id="SSF48452">
    <property type="entry name" value="TPR-like"/>
    <property type="match status" value="1"/>
</dbReference>
<dbReference type="Gene3D" id="1.25.40.10">
    <property type="entry name" value="Tetratricopeptide repeat domain"/>
    <property type="match status" value="1"/>
</dbReference>
<evidence type="ECO:0008006" key="3">
    <source>
        <dbReference type="Google" id="ProtNLM"/>
    </source>
</evidence>
<dbReference type="InterPro" id="IPR011990">
    <property type="entry name" value="TPR-like_helical_dom_sf"/>
</dbReference>
<sequence>MGLGNPDYANTMYLLAKVLSQQGKGKDAEALIRESIRILEEAGLGESPACIQRMKFLSLELVKSKQLAEAENLQRKILHNLELSKGWNSLDTTAAAETLSVTLQNIGNLKESEELLERFQLFMIFRCLTVRRKILSEDHFEVAGILVHLARLTLLKITSDIKVNNDLSTPHLVKAKQLVNDSIRITEGILNPSRENRKKLNSTFAMEREKIGAIVVLLQALEVVGLLEAARKRIQAPAFDYQHVEQALHRCISLYNEPHTRNVVSKALRQHYLKCLHSLTLIVQHDPDISNAPQMQGLLGESQRIVKELGEENNTK</sequence>
<reference evidence="1 2" key="1">
    <citation type="submission" date="2017-09" db="EMBL/GenBank/DDBJ databases">
        <authorList>
            <consortium name="International Durum Wheat Genome Sequencing Consortium (IDWGSC)"/>
            <person name="Milanesi L."/>
        </authorList>
    </citation>
    <scope>NUCLEOTIDE SEQUENCE [LARGE SCALE GENOMIC DNA]</scope>
    <source>
        <strain evidence="2">cv. Svevo</strain>
    </source>
</reference>
<dbReference type="AlphaFoldDB" id="A0A9R0W606"/>
<protein>
    <recommendedName>
        <fullName evidence="3">Kinesin light chain</fullName>
    </recommendedName>
</protein>
<organism evidence="1 2">
    <name type="scientific">Triticum turgidum subsp. durum</name>
    <name type="common">Durum wheat</name>
    <name type="synonym">Triticum durum</name>
    <dbReference type="NCBI Taxonomy" id="4567"/>
    <lineage>
        <taxon>Eukaryota</taxon>
        <taxon>Viridiplantae</taxon>
        <taxon>Streptophyta</taxon>
        <taxon>Embryophyta</taxon>
        <taxon>Tracheophyta</taxon>
        <taxon>Spermatophyta</taxon>
        <taxon>Magnoliopsida</taxon>
        <taxon>Liliopsida</taxon>
        <taxon>Poales</taxon>
        <taxon>Poaceae</taxon>
        <taxon>BOP clade</taxon>
        <taxon>Pooideae</taxon>
        <taxon>Triticodae</taxon>
        <taxon>Triticeae</taxon>
        <taxon>Triticinae</taxon>
        <taxon>Triticum</taxon>
    </lineage>
</organism>
<gene>
    <name evidence="1" type="ORF">TRITD_4Av1G241150</name>
</gene>
<evidence type="ECO:0000313" key="2">
    <source>
        <dbReference type="Proteomes" id="UP000324705"/>
    </source>
</evidence>
<keyword evidence="2" id="KW-1185">Reference proteome</keyword>
<dbReference type="Pfam" id="PF13374">
    <property type="entry name" value="TPR_10"/>
    <property type="match status" value="1"/>
</dbReference>
<name>A0A9R0W606_TRITD</name>
<dbReference type="Proteomes" id="UP000324705">
    <property type="component" value="Chromosome 4A"/>
</dbReference>
<dbReference type="PANTHER" id="PTHR47689:SF2">
    <property type="entry name" value="TETRATRICOPEPTIDE REPEAT (TPR)-LIKE SUPERFAMILY PROTEIN"/>
    <property type="match status" value="1"/>
</dbReference>
<dbReference type="EMBL" id="LT934117">
    <property type="protein sequence ID" value="VAH98580.1"/>
    <property type="molecule type" value="Genomic_DNA"/>
</dbReference>
<dbReference type="PANTHER" id="PTHR47689">
    <property type="entry name" value="TETRATRICOPEPTIDE REPEAT (TPR)-LIKE SUPERFAMILY PROTEIN"/>
    <property type="match status" value="1"/>
</dbReference>
<dbReference type="Gramene" id="TRITD4Av1G241150.7">
    <property type="protein sequence ID" value="TRITD4Av1G241150.7"/>
    <property type="gene ID" value="TRITD4Av1G241150"/>
</dbReference>
<accession>A0A9R0W606</accession>